<evidence type="ECO:0000313" key="2">
    <source>
        <dbReference type="EMBL" id="JAG79168.1"/>
    </source>
</evidence>
<name>A0A0C9R957_9HYME</name>
<accession>A0A0C9R957</accession>
<dbReference type="EMBL" id="GBYB01009401">
    <property type="protein sequence ID" value="JAG79168.1"/>
    <property type="molecule type" value="Transcribed_RNA"/>
</dbReference>
<protein>
    <submittedName>
        <fullName evidence="2">ArgG_0 protein</fullName>
    </submittedName>
    <submittedName>
        <fullName evidence="3">ArgG_1 protein</fullName>
    </submittedName>
</protein>
<evidence type="ECO:0000256" key="1">
    <source>
        <dbReference type="SAM" id="MobiDB-lite"/>
    </source>
</evidence>
<organism evidence="3">
    <name type="scientific">Fopius arisanus</name>
    <dbReference type="NCBI Taxonomy" id="64838"/>
    <lineage>
        <taxon>Eukaryota</taxon>
        <taxon>Metazoa</taxon>
        <taxon>Ecdysozoa</taxon>
        <taxon>Arthropoda</taxon>
        <taxon>Hexapoda</taxon>
        <taxon>Insecta</taxon>
        <taxon>Pterygota</taxon>
        <taxon>Neoptera</taxon>
        <taxon>Endopterygota</taxon>
        <taxon>Hymenoptera</taxon>
        <taxon>Apocrita</taxon>
        <taxon>Ichneumonoidea</taxon>
        <taxon>Braconidae</taxon>
        <taxon>Opiinae</taxon>
        <taxon>Fopius</taxon>
    </lineage>
</organism>
<feature type="region of interest" description="Disordered" evidence="1">
    <location>
        <begin position="37"/>
        <end position="57"/>
    </location>
</feature>
<reference evidence="3" key="1">
    <citation type="submission" date="2015-01" db="EMBL/GenBank/DDBJ databases">
        <title>Transcriptome Assembly of Fopius arisanus.</title>
        <authorList>
            <person name="Geib S."/>
        </authorList>
    </citation>
    <scope>NUCLEOTIDE SEQUENCE</scope>
</reference>
<gene>
    <name evidence="3" type="primary">argG_1</name>
    <name evidence="2" type="synonym">argG_0</name>
    <name evidence="2" type="ORF">g.47090</name>
    <name evidence="3" type="ORF">g.47092</name>
</gene>
<feature type="compositionally biased region" description="Basic and acidic residues" evidence="1">
    <location>
        <begin position="41"/>
        <end position="51"/>
    </location>
</feature>
<proteinExistence type="predicted"/>
<dbReference type="EMBL" id="GBYB01009402">
    <property type="protein sequence ID" value="JAG79169.1"/>
    <property type="molecule type" value="Transcribed_RNA"/>
</dbReference>
<sequence>MRRSRKGTRLNEAECFDSSLQPLIKKIKKWRLFPQSSEENLPEKIEHETGTRRHSPQRLVRDQPSTEIAKVNYINGRKSSASKCLDQHHQDIFTQMCSPEVNTPDPPPLPDEFSTIISEEISVLESFTSEEMAGIYENSAEMISASFDIEEVEDNEGNFVEKVENSMKSLEDKREERTWWRVIIDFLGMFWWGREDKREPRNRTKKSEGRTLLTGNKENTRIRQIYISSLGRDVKERVRPLKPGDDCQEEEKLKIRQISSPLY</sequence>
<evidence type="ECO:0000313" key="3">
    <source>
        <dbReference type="EMBL" id="JAG79169.1"/>
    </source>
</evidence>
<dbReference type="AlphaFoldDB" id="A0A0C9R957"/>